<feature type="chain" id="PRO_5009918266" evidence="1">
    <location>
        <begin position="19"/>
        <end position="150"/>
    </location>
</feature>
<dbReference type="STRING" id="579105.SAMN04488096_1352"/>
<dbReference type="Proteomes" id="UP000184225">
    <property type="component" value="Unassembled WGS sequence"/>
</dbReference>
<name>A0A1M6HZV1_9FLAO</name>
<sequence>MKFILMLFFGILTLNSNAQDNREETVIFSRIGELSDDQLNSSGAKKLIFITDEEEAEKMAELDIKNGNPFLLLIGGIAPTTIATDPLFEKKYGIYFYEFGCSGPENDIIITYNKIVFEHLNSTKGKTWIKEVRDDVIGFKEWKRNYKRKN</sequence>
<proteinExistence type="predicted"/>
<evidence type="ECO:0000256" key="1">
    <source>
        <dbReference type="SAM" id="SignalP"/>
    </source>
</evidence>
<gene>
    <name evidence="2" type="ORF">SAMN04488096_1352</name>
</gene>
<feature type="signal peptide" evidence="1">
    <location>
        <begin position="1"/>
        <end position="18"/>
    </location>
</feature>
<protein>
    <submittedName>
        <fullName evidence="2">Uncharacterized protein</fullName>
    </submittedName>
</protein>
<organism evidence="2 3">
    <name type="scientific">Mesonia phycicola</name>
    <dbReference type="NCBI Taxonomy" id="579105"/>
    <lineage>
        <taxon>Bacteria</taxon>
        <taxon>Pseudomonadati</taxon>
        <taxon>Bacteroidota</taxon>
        <taxon>Flavobacteriia</taxon>
        <taxon>Flavobacteriales</taxon>
        <taxon>Flavobacteriaceae</taxon>
        <taxon>Mesonia</taxon>
    </lineage>
</organism>
<evidence type="ECO:0000313" key="3">
    <source>
        <dbReference type="Proteomes" id="UP000184225"/>
    </source>
</evidence>
<dbReference type="AlphaFoldDB" id="A0A1M6HZV1"/>
<evidence type="ECO:0000313" key="2">
    <source>
        <dbReference type="EMBL" id="SHJ27799.1"/>
    </source>
</evidence>
<accession>A0A1M6HZV1</accession>
<keyword evidence="1" id="KW-0732">Signal</keyword>
<reference evidence="2 3" key="1">
    <citation type="submission" date="2016-11" db="EMBL/GenBank/DDBJ databases">
        <authorList>
            <person name="Jaros S."/>
            <person name="Januszkiewicz K."/>
            <person name="Wedrychowicz H."/>
        </authorList>
    </citation>
    <scope>NUCLEOTIDE SEQUENCE [LARGE SCALE GENOMIC DNA]</scope>
    <source>
        <strain evidence="2 3">DSM 21425</strain>
    </source>
</reference>
<dbReference type="RefSeq" id="WP_073153938.1">
    <property type="nucleotide sequence ID" value="NZ_FQYY01000035.1"/>
</dbReference>
<keyword evidence="3" id="KW-1185">Reference proteome</keyword>
<dbReference type="EMBL" id="FQYY01000035">
    <property type="protein sequence ID" value="SHJ27799.1"/>
    <property type="molecule type" value="Genomic_DNA"/>
</dbReference>
<dbReference type="OrthoDB" id="886739at2"/>